<reference evidence="2" key="1">
    <citation type="submission" date="2013-09" db="EMBL/GenBank/DDBJ databases">
        <title>Corchorus olitorius genome sequencing.</title>
        <authorList>
            <person name="Alam M."/>
            <person name="Haque M.S."/>
            <person name="Islam M.S."/>
            <person name="Emdad E.M."/>
            <person name="Islam M.M."/>
            <person name="Ahmed B."/>
            <person name="Halim A."/>
            <person name="Hossen Q.M.M."/>
            <person name="Hossain M.Z."/>
            <person name="Ahmed R."/>
            <person name="Khan M.M."/>
            <person name="Islam R."/>
            <person name="Rashid M.M."/>
            <person name="Khan S.A."/>
            <person name="Rahman M.S."/>
            <person name="Alam M."/>
            <person name="Yahiya A.S."/>
            <person name="Khan M.S."/>
            <person name="Azam M.S."/>
            <person name="Haque T."/>
            <person name="Lashkar M.Z.H."/>
            <person name="Akhand A.I."/>
            <person name="Morshed G."/>
            <person name="Roy S."/>
            <person name="Uddin K.S."/>
            <person name="Rabeya T."/>
            <person name="Hossain A.S."/>
            <person name="Chowdhury A."/>
            <person name="Snigdha A.R."/>
            <person name="Mortoza M.S."/>
            <person name="Matin S.A."/>
            <person name="Hoque S.M.E."/>
            <person name="Islam M.K."/>
            <person name="Roy D.K."/>
            <person name="Haider R."/>
            <person name="Moosa M.M."/>
            <person name="Elias S.M."/>
            <person name="Hasan A.M."/>
            <person name="Jahan S."/>
            <person name="Shafiuddin M."/>
            <person name="Mahmood N."/>
            <person name="Shommy N.S."/>
        </authorList>
    </citation>
    <scope>NUCLEOTIDE SEQUENCE [LARGE SCALE GENOMIC DNA]</scope>
    <source>
        <strain evidence="2">cv. O-4</strain>
    </source>
</reference>
<dbReference type="Proteomes" id="UP000187203">
    <property type="component" value="Unassembled WGS sequence"/>
</dbReference>
<evidence type="ECO:0000313" key="2">
    <source>
        <dbReference type="Proteomes" id="UP000187203"/>
    </source>
</evidence>
<protein>
    <submittedName>
        <fullName evidence="1">Uncharacterized protein</fullName>
    </submittedName>
</protein>
<name>A0A1R3L3C3_9ROSI</name>
<proteinExistence type="predicted"/>
<dbReference type="EMBL" id="AWUE01003091">
    <property type="protein sequence ID" value="OMP13845.1"/>
    <property type="molecule type" value="Genomic_DNA"/>
</dbReference>
<organism evidence="1 2">
    <name type="scientific">Corchorus olitorius</name>
    <dbReference type="NCBI Taxonomy" id="93759"/>
    <lineage>
        <taxon>Eukaryota</taxon>
        <taxon>Viridiplantae</taxon>
        <taxon>Streptophyta</taxon>
        <taxon>Embryophyta</taxon>
        <taxon>Tracheophyta</taxon>
        <taxon>Spermatophyta</taxon>
        <taxon>Magnoliopsida</taxon>
        <taxon>eudicotyledons</taxon>
        <taxon>Gunneridae</taxon>
        <taxon>Pentapetalae</taxon>
        <taxon>rosids</taxon>
        <taxon>malvids</taxon>
        <taxon>Malvales</taxon>
        <taxon>Malvaceae</taxon>
        <taxon>Grewioideae</taxon>
        <taxon>Apeibeae</taxon>
        <taxon>Corchorus</taxon>
    </lineage>
</organism>
<accession>A0A1R3L3C3</accession>
<gene>
    <name evidence="1" type="ORF">COLO4_00828</name>
</gene>
<dbReference type="AlphaFoldDB" id="A0A1R3L3C3"/>
<comment type="caution">
    <text evidence="1">The sequence shown here is derived from an EMBL/GenBank/DDBJ whole genome shotgun (WGS) entry which is preliminary data.</text>
</comment>
<evidence type="ECO:0000313" key="1">
    <source>
        <dbReference type="EMBL" id="OMP13845.1"/>
    </source>
</evidence>
<sequence length="496" mass="52826">MSEIGALIVLMVAVALGIGAFKVWPNISYSMKKSALTSDISLIAAGAESYRAGRSTFANATITEMCAKMNIQNTNICDSPTTANPFGGSYVSGPAADPSKFSLKIDTKKAEIAASVKSDFDSADGWTASINGTTVELFFGFFSHAKSGQSLAYQARLLSMAVSDDYLLKCGSGLPTTPASWPDLQASGLNLSKVDGLRKYVVGWRVYGSAAPMGELTLAIKDNVIGSSLDSFDPLGVVVGGNYIITWRISLQWWTMYQENKKSDVATSSFNMVVAAAMSYRTDKGYWPANIGQLIGAYIPNVQSATSTPWGSQYQVSVIANDMIDVRVDAKTRQRAGNMASGIPNVMVSGSIVYAQFGKPGSEPALTAFLKRDGSTPLTGEWNVGGQGISGVKDIGIEGLANRTVLNGLSWSNIQGNYQPVNFVTCPPGRAGLKLSVVPVSYSKNGVPFTNMGAVEPVWDGSRAYVRIWEKDATSEGWVIPAAQYASLLIIQSCSR</sequence>
<keyword evidence="2" id="KW-1185">Reference proteome</keyword>